<dbReference type="EMBL" id="CP076114">
    <property type="protein sequence ID" value="UUD64515.1"/>
    <property type="molecule type" value="Genomic_DNA"/>
</dbReference>
<organism evidence="1 2">
    <name type="scientific">Phytopseudomonas seleniipraecipitans</name>
    <dbReference type="NCBI Taxonomy" id="640205"/>
    <lineage>
        <taxon>Bacteria</taxon>
        <taxon>Pseudomonadati</taxon>
        <taxon>Pseudomonadota</taxon>
        <taxon>Gammaproteobacteria</taxon>
        <taxon>Pseudomonadales</taxon>
        <taxon>Pseudomonadaceae</taxon>
        <taxon>Phytopseudomonas</taxon>
    </lineage>
</organism>
<proteinExistence type="predicted"/>
<dbReference type="Proteomes" id="UP000887421">
    <property type="component" value="Chromosome"/>
</dbReference>
<sequence length="69" mass="7865">MQYLFRREGHWVVYSKFKGVLFDEALGNNGRSKIIVLEHGQQTLVGLYQDSRLTMKAGAKPARTLELVV</sequence>
<name>A0ABY5J910_9GAMM</name>
<gene>
    <name evidence="1" type="ORF">D16iCDA_02075</name>
</gene>
<reference evidence="1" key="1">
    <citation type="submission" date="2021-05" db="EMBL/GenBank/DDBJ databases">
        <title>Complete genome sequence of Pseudomonas seleniipraecipitans strain D1-6.</title>
        <authorList>
            <person name="Lafi F."/>
            <person name="Eida A."/>
            <person name="Alam I."/>
            <person name="Hert H."/>
            <person name="Saad M."/>
        </authorList>
    </citation>
    <scope>NUCLEOTIDE SEQUENCE</scope>
    <source>
        <strain evidence="1">D1-6</strain>
    </source>
</reference>
<evidence type="ECO:0000313" key="1">
    <source>
        <dbReference type="EMBL" id="UUD64515.1"/>
    </source>
</evidence>
<evidence type="ECO:0000313" key="2">
    <source>
        <dbReference type="Proteomes" id="UP000887421"/>
    </source>
</evidence>
<protein>
    <submittedName>
        <fullName evidence="1">Uncharacterized protein</fullName>
    </submittedName>
</protein>
<accession>A0ABY5J910</accession>
<dbReference type="RefSeq" id="WP_070883950.1">
    <property type="nucleotide sequence ID" value="NZ_CP076114.1"/>
</dbReference>
<keyword evidence="2" id="KW-1185">Reference proteome</keyword>